<reference evidence="2 3" key="1">
    <citation type="submission" date="2018-06" db="EMBL/GenBank/DDBJ databases">
        <authorList>
            <consortium name="Pathogen Informatics"/>
            <person name="Doyle S."/>
        </authorList>
    </citation>
    <scope>NUCLEOTIDE SEQUENCE [LARGE SCALE GENOMIC DNA]</scope>
    <source>
        <strain evidence="2 3">NCTC12151</strain>
    </source>
</reference>
<evidence type="ECO:0000259" key="1">
    <source>
        <dbReference type="Pfam" id="PF01261"/>
    </source>
</evidence>
<dbReference type="PANTHER" id="PTHR12110:SF53">
    <property type="entry name" value="BLR5974 PROTEIN"/>
    <property type="match status" value="1"/>
</dbReference>
<dbReference type="InterPro" id="IPR036237">
    <property type="entry name" value="Xyl_isomerase-like_sf"/>
</dbReference>
<dbReference type="PANTHER" id="PTHR12110">
    <property type="entry name" value="HYDROXYPYRUVATE ISOMERASE"/>
    <property type="match status" value="1"/>
</dbReference>
<keyword evidence="2" id="KW-0413">Isomerase</keyword>
<organism evidence="2 3">
    <name type="scientific">Leminorella richardii</name>
    <dbReference type="NCBI Taxonomy" id="158841"/>
    <lineage>
        <taxon>Bacteria</taxon>
        <taxon>Pseudomonadati</taxon>
        <taxon>Pseudomonadota</taxon>
        <taxon>Gammaproteobacteria</taxon>
        <taxon>Enterobacterales</taxon>
        <taxon>Budviciaceae</taxon>
        <taxon>Leminorella</taxon>
    </lineage>
</organism>
<dbReference type="Proteomes" id="UP000249005">
    <property type="component" value="Chromosome 1"/>
</dbReference>
<dbReference type="GO" id="GO:0016853">
    <property type="term" value="F:isomerase activity"/>
    <property type="evidence" value="ECO:0007669"/>
    <property type="project" value="UniProtKB-KW"/>
</dbReference>
<feature type="domain" description="Xylose isomerase-like TIM barrel" evidence="1">
    <location>
        <begin position="90"/>
        <end position="239"/>
    </location>
</feature>
<name>A0A2X4V1J0_9GAMM</name>
<keyword evidence="3" id="KW-1185">Reference proteome</keyword>
<dbReference type="Pfam" id="PF01261">
    <property type="entry name" value="AP_endonuc_2"/>
    <property type="match status" value="1"/>
</dbReference>
<dbReference type="InterPro" id="IPR013022">
    <property type="entry name" value="Xyl_isomerase-like_TIM-brl"/>
</dbReference>
<dbReference type="InterPro" id="IPR050312">
    <property type="entry name" value="IolE/XylAMocC-like"/>
</dbReference>
<proteinExistence type="predicted"/>
<dbReference type="EMBL" id="LS483470">
    <property type="protein sequence ID" value="SQI39140.1"/>
    <property type="molecule type" value="Genomic_DNA"/>
</dbReference>
<dbReference type="Gene3D" id="3.20.20.150">
    <property type="entry name" value="Divalent-metal-dependent TIM barrel enzymes"/>
    <property type="match status" value="1"/>
</dbReference>
<dbReference type="SUPFAM" id="SSF51658">
    <property type="entry name" value="Xylose isomerase-like"/>
    <property type="match status" value="1"/>
</dbReference>
<dbReference type="RefSeq" id="WP_111739936.1">
    <property type="nucleotide sequence ID" value="NZ_LR698987.1"/>
</dbReference>
<evidence type="ECO:0000313" key="3">
    <source>
        <dbReference type="Proteomes" id="UP000249005"/>
    </source>
</evidence>
<dbReference type="OrthoDB" id="8421472at2"/>
<keyword evidence="2" id="KW-0670">Pyruvate</keyword>
<dbReference type="KEGG" id="lri:NCTC12151_01342"/>
<protein>
    <submittedName>
        <fullName evidence="2">Hydroxypyruvate isomerase</fullName>
    </submittedName>
</protein>
<accession>A0A2X4V1J0</accession>
<gene>
    <name evidence="2" type="ORF">NCTC12151_01342</name>
</gene>
<dbReference type="AlphaFoldDB" id="A0A2X4V1J0"/>
<sequence>MTIKKHNASKILSRIDKLPLYLHAYAYHLNMRVERILPNDLLDIAHQQKLSGVKIHVLDGESRALQNMSDIELAAFKDKAHRLNLDVNIETSSSDKKDIDLAVDIALKTGSSSVRFYPRYEGHLQDVMAYVTEDIRYLRDSYAACGLTFVIEQHEDLTSAELMTLVQQSGMPNLSILFDFANMINANEKPLEALETLSPLITQVHIKDAQIVKESAGFGHRACASGQGDMPFKEMLTRLICLGEEQPQVISYGLEEEVDYYAPPFRFDNEGENPWIPWRQMSETPLPEAKHLEARLIQEKEDALNQLRFVRRVLNEIKTEALGSI</sequence>
<evidence type="ECO:0000313" key="2">
    <source>
        <dbReference type="EMBL" id="SQI39140.1"/>
    </source>
</evidence>